<dbReference type="RefSeq" id="WP_198461258.1">
    <property type="nucleotide sequence ID" value="NZ_JABBCQ020000015.1"/>
</dbReference>
<feature type="compositionally biased region" description="Low complexity" evidence="1">
    <location>
        <begin position="1"/>
        <end position="17"/>
    </location>
</feature>
<dbReference type="EMBL" id="JABBCQ020000015">
    <property type="protein sequence ID" value="MBI1626021.1"/>
    <property type="molecule type" value="Genomic_DNA"/>
</dbReference>
<name>A0A843B5G0_9BURK</name>
<comment type="caution">
    <text evidence="2">The sequence shown here is derived from an EMBL/GenBank/DDBJ whole genome shotgun (WGS) entry which is preliminary data.</text>
</comment>
<organism evidence="2 3">
    <name type="scientific">Comamonas suwonensis</name>
    <dbReference type="NCBI Taxonomy" id="2606214"/>
    <lineage>
        <taxon>Bacteria</taxon>
        <taxon>Pseudomonadati</taxon>
        <taxon>Pseudomonadota</taxon>
        <taxon>Betaproteobacteria</taxon>
        <taxon>Burkholderiales</taxon>
        <taxon>Comamonadaceae</taxon>
        <taxon>Comamonas</taxon>
    </lineage>
</organism>
<evidence type="ECO:0000256" key="1">
    <source>
        <dbReference type="SAM" id="MobiDB-lite"/>
    </source>
</evidence>
<evidence type="ECO:0000313" key="3">
    <source>
        <dbReference type="Proteomes" id="UP000530032"/>
    </source>
</evidence>
<sequence>MRSHQAPAPAATQQATPKPEDLVYFRFGKQGAENHRKVREIVAARGGSSSIAGVIRELIGRGLADLETEQAIIAAHKGGGASAAVNAG</sequence>
<protein>
    <submittedName>
        <fullName evidence="2">Uncharacterized protein</fullName>
    </submittedName>
</protein>
<evidence type="ECO:0000313" key="2">
    <source>
        <dbReference type="EMBL" id="MBI1626021.1"/>
    </source>
</evidence>
<dbReference type="Proteomes" id="UP000530032">
    <property type="component" value="Unassembled WGS sequence"/>
</dbReference>
<feature type="region of interest" description="Disordered" evidence="1">
    <location>
        <begin position="1"/>
        <end position="20"/>
    </location>
</feature>
<gene>
    <name evidence="2" type="ORF">HF327_016110</name>
</gene>
<dbReference type="AlphaFoldDB" id="A0A843B5G0"/>
<proteinExistence type="predicted"/>
<reference evidence="2" key="1">
    <citation type="submission" date="2020-12" db="EMBL/GenBank/DDBJ databases">
        <title>Comamonas sp. nov., isolated from stream water.</title>
        <authorList>
            <person name="Park K.-H."/>
        </authorList>
    </citation>
    <scope>NUCLEOTIDE SEQUENCE</scope>
    <source>
        <strain evidence="2">EJ-4</strain>
    </source>
</reference>
<accession>A0A843B5G0</accession>
<keyword evidence="3" id="KW-1185">Reference proteome</keyword>